<evidence type="ECO:0000256" key="6">
    <source>
        <dbReference type="PIRNR" id="PIRNR018968"/>
    </source>
</evidence>
<gene>
    <name evidence="8" type="ORF">ACFSUF_23600</name>
</gene>
<feature type="domain" description="ABC3 transporter permease C-terminal" evidence="7">
    <location>
        <begin position="539"/>
        <end position="651"/>
    </location>
</feature>
<dbReference type="EMBL" id="JBHUME010000019">
    <property type="protein sequence ID" value="MFD2615393.1"/>
    <property type="molecule type" value="Genomic_DNA"/>
</dbReference>
<comment type="similarity">
    <text evidence="6">Belongs to the ABC-4 integral membrane protein family.</text>
</comment>
<feature type="transmembrane region" description="Helical" evidence="6">
    <location>
        <begin position="197"/>
        <end position="216"/>
    </location>
</feature>
<comment type="caution">
    <text evidence="8">The sequence shown here is derived from an EMBL/GenBank/DDBJ whole genome shotgun (WGS) entry which is preliminary data.</text>
</comment>
<dbReference type="InterPro" id="IPR027022">
    <property type="entry name" value="ABC_permease_BceB-typ"/>
</dbReference>
<feature type="transmembrane region" description="Helical" evidence="6">
    <location>
        <begin position="288"/>
        <end position="311"/>
    </location>
</feature>
<evidence type="ECO:0000256" key="5">
    <source>
        <dbReference type="ARBA" id="ARBA00023136"/>
    </source>
</evidence>
<feature type="transmembrane region" description="Helical" evidence="6">
    <location>
        <begin position="20"/>
        <end position="40"/>
    </location>
</feature>
<evidence type="ECO:0000259" key="7">
    <source>
        <dbReference type="Pfam" id="PF02687"/>
    </source>
</evidence>
<dbReference type="InterPro" id="IPR003838">
    <property type="entry name" value="ABC3_permease_C"/>
</dbReference>
<proteinExistence type="inferred from homology"/>
<evidence type="ECO:0000256" key="1">
    <source>
        <dbReference type="ARBA" id="ARBA00004651"/>
    </source>
</evidence>
<evidence type="ECO:0000256" key="3">
    <source>
        <dbReference type="ARBA" id="ARBA00022692"/>
    </source>
</evidence>
<dbReference type="PANTHER" id="PTHR46795">
    <property type="entry name" value="ABC TRANSPORTER PERMEASE-RELATED-RELATED"/>
    <property type="match status" value="1"/>
</dbReference>
<keyword evidence="3 6" id="KW-0812">Transmembrane</keyword>
<feature type="transmembrane region" description="Helical" evidence="6">
    <location>
        <begin position="624"/>
        <end position="648"/>
    </location>
</feature>
<dbReference type="PANTHER" id="PTHR46795:SF3">
    <property type="entry name" value="ABC TRANSPORTER PERMEASE"/>
    <property type="match status" value="1"/>
</dbReference>
<keyword evidence="2 6" id="KW-1003">Cell membrane</keyword>
<name>A0ABW5PKY6_9BACL</name>
<feature type="transmembrane region" description="Helical" evidence="6">
    <location>
        <begin position="588"/>
        <end position="612"/>
    </location>
</feature>
<evidence type="ECO:0000313" key="9">
    <source>
        <dbReference type="Proteomes" id="UP001597541"/>
    </source>
</evidence>
<evidence type="ECO:0000256" key="4">
    <source>
        <dbReference type="ARBA" id="ARBA00022989"/>
    </source>
</evidence>
<keyword evidence="6" id="KW-0813">Transport</keyword>
<keyword evidence="5 6" id="KW-0472">Membrane</keyword>
<accession>A0ABW5PKY6</accession>
<dbReference type="RefSeq" id="WP_377607235.1">
    <property type="nucleotide sequence ID" value="NZ_JBHUME010000019.1"/>
</dbReference>
<evidence type="ECO:0000256" key="2">
    <source>
        <dbReference type="ARBA" id="ARBA00022475"/>
    </source>
</evidence>
<feature type="transmembrane region" description="Helical" evidence="6">
    <location>
        <begin position="60"/>
        <end position="80"/>
    </location>
</feature>
<dbReference type="Proteomes" id="UP001597541">
    <property type="component" value="Unassembled WGS sequence"/>
</dbReference>
<comment type="subcellular location">
    <subcellularLocation>
        <location evidence="1 6">Cell membrane</location>
        <topology evidence="1 6">Multi-pass membrane protein</topology>
    </subcellularLocation>
</comment>
<keyword evidence="9" id="KW-1185">Reference proteome</keyword>
<keyword evidence="4 6" id="KW-1133">Transmembrane helix</keyword>
<evidence type="ECO:0000313" key="8">
    <source>
        <dbReference type="EMBL" id="MFD2615393.1"/>
    </source>
</evidence>
<organism evidence="8 9">
    <name type="scientific">Paenibacillus gansuensis</name>
    <dbReference type="NCBI Taxonomy" id="306542"/>
    <lineage>
        <taxon>Bacteria</taxon>
        <taxon>Bacillati</taxon>
        <taxon>Bacillota</taxon>
        <taxon>Bacilli</taxon>
        <taxon>Bacillales</taxon>
        <taxon>Paenibacillaceae</taxon>
        <taxon>Paenibacillus</taxon>
    </lineage>
</organism>
<feature type="transmembrane region" description="Helical" evidence="6">
    <location>
        <begin position="105"/>
        <end position="127"/>
    </location>
</feature>
<dbReference type="Pfam" id="PF02687">
    <property type="entry name" value="FtsX"/>
    <property type="match status" value="2"/>
</dbReference>
<reference evidence="9" key="1">
    <citation type="journal article" date="2019" name="Int. J. Syst. Evol. Microbiol.">
        <title>The Global Catalogue of Microorganisms (GCM) 10K type strain sequencing project: providing services to taxonomists for standard genome sequencing and annotation.</title>
        <authorList>
            <consortium name="The Broad Institute Genomics Platform"/>
            <consortium name="The Broad Institute Genome Sequencing Center for Infectious Disease"/>
            <person name="Wu L."/>
            <person name="Ma J."/>
        </authorList>
    </citation>
    <scope>NUCLEOTIDE SEQUENCE [LARGE SCALE GENOMIC DNA]</scope>
    <source>
        <strain evidence="9">KCTC 3950</strain>
    </source>
</reference>
<feature type="transmembrane region" description="Helical" evidence="6">
    <location>
        <begin position="532"/>
        <end position="554"/>
    </location>
</feature>
<dbReference type="PIRSF" id="PIRSF018968">
    <property type="entry name" value="ABC_permease_BceB"/>
    <property type="match status" value="1"/>
</dbReference>
<feature type="transmembrane region" description="Helical" evidence="6">
    <location>
        <begin position="147"/>
        <end position="168"/>
    </location>
</feature>
<feature type="domain" description="ABC3 transporter permease C-terminal" evidence="7">
    <location>
        <begin position="60"/>
        <end position="169"/>
    </location>
</feature>
<sequence length="655" mass="74065">MSLWDLTLRNVTRNFQLYTLYLFSMVAGVVIHFTFTSLLFNQDFIDALQNRQNFEIGVSIASFVVFLFILFFILFANSFFMRQRKKEFGMYLLLGLKERQITRMVFYETLILSAISLLTGIGLGGLLSKLFGRILMNLMRYNQEISLAYPLSAIASTAGLFFLLVLIITAQNHLMVHRVQLIELFHAKETSEKPVRVSAWLALLSLLLLGTAFFLISRGRGSAVWQDHSGISLLAVSVGIIGGTYLFFRQFAGWLLQRISRTKTYYEGNTMLWSSSLRFQIRSNNLNLTLISLFSTVIILMVCFFVINYSVQFKSVGRNLPNDIAFSPKDAAFTKEAEQLIRSSPHSVVNHRTLEALVTVPEGDLGAAFENPDYYLPELLLVSEQAYNDIVSMRGHTEKISLKGNEALSLAQGSDFAKRFEAGQEPELDAGIGGGAKESFRIAEKKDYALLGWTTDPFLSMQKKPAVLVIADETYKRLSAAAGKRIYEIYEISDAKNALELSKQLYSLGKDRTVYYSSFADVYSVQIEGSSLLLFSSSFLALIALIALASVIYFKQLREATEEQRQYAILRKLGVGSGEMKRVIRKQLLFVFFPPLLLGLLHSWFIINYYILETLQDFPETTKAVWGIVAAYTVIYALFYLSSTNLYYKIVSKKA</sequence>
<protein>
    <submittedName>
        <fullName evidence="8">FtsX-like permease family protein</fullName>
    </submittedName>
</protein>
<feature type="transmembrane region" description="Helical" evidence="6">
    <location>
        <begin position="228"/>
        <end position="248"/>
    </location>
</feature>
<dbReference type="InterPro" id="IPR052536">
    <property type="entry name" value="ABC-4_Integral_Memb_Prot"/>
</dbReference>